<dbReference type="InterPro" id="IPR041496">
    <property type="entry name" value="YitH/HolE_GNAT"/>
</dbReference>
<dbReference type="AlphaFoldDB" id="A0A913YJ55"/>
<dbReference type="CDD" id="cd04301">
    <property type="entry name" value="NAT_SF"/>
    <property type="match status" value="1"/>
</dbReference>
<reference evidence="2" key="1">
    <citation type="submission" date="2022-11" db="UniProtKB">
        <authorList>
            <consortium name="EnsemblMetazoa"/>
        </authorList>
    </citation>
    <scope>IDENTIFICATION</scope>
</reference>
<dbReference type="SUPFAM" id="SSF55729">
    <property type="entry name" value="Acyl-CoA N-acyltransferases (Nat)"/>
    <property type="match status" value="1"/>
</dbReference>
<dbReference type="GO" id="GO:0016747">
    <property type="term" value="F:acyltransferase activity, transferring groups other than amino-acyl groups"/>
    <property type="evidence" value="ECO:0007669"/>
    <property type="project" value="InterPro"/>
</dbReference>
<dbReference type="Gene3D" id="3.40.630.30">
    <property type="match status" value="1"/>
</dbReference>
<dbReference type="OMA" id="FINETMA"/>
<evidence type="ECO:0000313" key="3">
    <source>
        <dbReference type="Proteomes" id="UP000887567"/>
    </source>
</evidence>
<dbReference type="Gene3D" id="3.40.630.90">
    <property type="match status" value="1"/>
</dbReference>
<dbReference type="Pfam" id="PF18014">
    <property type="entry name" value="Acetyltransf_18"/>
    <property type="match status" value="1"/>
</dbReference>
<dbReference type="KEGG" id="epa:114574902"/>
<dbReference type="InterPro" id="IPR016181">
    <property type="entry name" value="Acyl_CoA_acyltransferase"/>
</dbReference>
<dbReference type="GeneID" id="114574902"/>
<protein>
    <recommendedName>
        <fullName evidence="1">N-acetyltransferase domain-containing protein</fullName>
    </recommendedName>
</protein>
<dbReference type="RefSeq" id="XP_028514401.1">
    <property type="nucleotide sequence ID" value="XM_028658600.1"/>
</dbReference>
<evidence type="ECO:0000313" key="2">
    <source>
        <dbReference type="EnsemblMetazoa" id="XP_028514401.1"/>
    </source>
</evidence>
<dbReference type="PROSITE" id="PS51186">
    <property type="entry name" value="GNAT"/>
    <property type="match status" value="1"/>
</dbReference>
<accession>A0A913YJ55</accession>
<dbReference type="InterPro" id="IPR000182">
    <property type="entry name" value="GNAT_dom"/>
</dbReference>
<feature type="domain" description="N-acetyltransferase" evidence="1">
    <location>
        <begin position="4"/>
        <end position="139"/>
    </location>
</feature>
<name>A0A913YJ55_EXADI</name>
<sequence>MAELEIHEIRSNDISAIFFINETMASEKWQSGLEDTESLLCGEHPGVYIGELNGKPIATVCFSKYGNAYSHFGFYLVDKKYRGMGYGMKIFSTVFKDINSSQNISAYSVPNMVEKYEIHGFRAQWLCLQHKLDMPKTLEILKAIPSNQNGLTSTKNTNNVHQETLLRYDTAVFGYQRHSFLIKLLHAKGSHVKVAVNSDGAITGYAVARVAYRQQEGYILGPLFADSVEAAKVLLAALFEEMLSHGLSSSSPTAIINCPCSTGRNSNSMRLMEQLEGKNTGHHLVYITTKGVPLGLFDKWFGIASPGIG</sequence>
<dbReference type="InterPro" id="IPR052729">
    <property type="entry name" value="Acyl/Acetyltrans_Enzymes"/>
</dbReference>
<keyword evidence="3" id="KW-1185">Reference proteome</keyword>
<proteinExistence type="predicted"/>
<dbReference type="EnsemblMetazoa" id="XM_028658600.1">
    <property type="protein sequence ID" value="XP_028514401.1"/>
    <property type="gene ID" value="LOC114574902"/>
</dbReference>
<dbReference type="Pfam" id="PF00583">
    <property type="entry name" value="Acetyltransf_1"/>
    <property type="match status" value="1"/>
</dbReference>
<dbReference type="Proteomes" id="UP000887567">
    <property type="component" value="Unplaced"/>
</dbReference>
<dbReference type="PANTHER" id="PTHR47237:SF1">
    <property type="entry name" value="SLL0310 PROTEIN"/>
    <property type="match status" value="1"/>
</dbReference>
<dbReference type="PANTHER" id="PTHR47237">
    <property type="entry name" value="SLL0310 PROTEIN"/>
    <property type="match status" value="1"/>
</dbReference>
<organism evidence="2 3">
    <name type="scientific">Exaiptasia diaphana</name>
    <name type="common">Tropical sea anemone</name>
    <name type="synonym">Aiptasia pulchella</name>
    <dbReference type="NCBI Taxonomy" id="2652724"/>
    <lineage>
        <taxon>Eukaryota</taxon>
        <taxon>Metazoa</taxon>
        <taxon>Cnidaria</taxon>
        <taxon>Anthozoa</taxon>
        <taxon>Hexacorallia</taxon>
        <taxon>Actiniaria</taxon>
        <taxon>Aiptasiidae</taxon>
        <taxon>Exaiptasia</taxon>
    </lineage>
</organism>
<dbReference type="OrthoDB" id="5771378at2759"/>
<evidence type="ECO:0000259" key="1">
    <source>
        <dbReference type="PROSITE" id="PS51186"/>
    </source>
</evidence>